<dbReference type="CDD" id="cd01284">
    <property type="entry name" value="Riboflavin_deaminase-reductase"/>
    <property type="match status" value="1"/>
</dbReference>
<dbReference type="Gene3D" id="3.40.140.10">
    <property type="entry name" value="Cytidine Deaminase, domain 2"/>
    <property type="match status" value="1"/>
</dbReference>
<sequence>MSGFNDKILMNLAIYKAWKYQGLTYPNPAVGALVVDGKGEIVSIEAHQKAGTSHAEVLALLSAYEEMTNQKLPIDKLNPILAHRFLTTYAKDIFKDCTIYVTLEPCSHIGKTPSCASLLIELAIKRVVVATTDPISSHSGGVDIMKYQGIQVKVGVEEEKAKELIEPFLIWQNRAFVLFKIAQTFNGKIGGGYLSCQSSLTHTHKLREVADKILIGGNTVRLDRPKLDCRFIEEAISPDIYIYSKSNNLDRDIPLFNIPHRNVEIGDDLSFLDNPSFVIVEGGEGMLNAIKDKIDWLLIYQTSTVSTDETDYRLSLRTNSLHQRKIGEDMMLWSKTLK</sequence>
<evidence type="ECO:0000259" key="4">
    <source>
        <dbReference type="PROSITE" id="PS51747"/>
    </source>
</evidence>
<dbReference type="EC" id="1.1.1.193" evidence="2"/>
<dbReference type="Pfam" id="PF00383">
    <property type="entry name" value="dCMP_cyt_deam_1"/>
    <property type="match status" value="1"/>
</dbReference>
<keyword evidence="3" id="KW-0511">Multifunctional enzyme</keyword>
<dbReference type="Gene3D" id="3.40.430.10">
    <property type="entry name" value="Dihydrofolate Reductase, subunit A"/>
    <property type="match status" value="1"/>
</dbReference>
<evidence type="ECO:0000256" key="3">
    <source>
        <dbReference type="ARBA" id="ARBA00023268"/>
    </source>
</evidence>
<dbReference type="InterPro" id="IPR002734">
    <property type="entry name" value="RibDG_C"/>
</dbReference>
<dbReference type="PANTHER" id="PTHR11079:SF162">
    <property type="entry name" value="RIBOFLAVIN BIOSYNTHESIS PROTEIN PYRD, CHLOROPLASTIC"/>
    <property type="match status" value="1"/>
</dbReference>
<gene>
    <name evidence="5" type="ORF">MNB_SV-15-772</name>
</gene>
<evidence type="ECO:0000256" key="1">
    <source>
        <dbReference type="ARBA" id="ARBA00004910"/>
    </source>
</evidence>
<dbReference type="InterPro" id="IPR024072">
    <property type="entry name" value="DHFR-like_dom_sf"/>
</dbReference>
<dbReference type="GO" id="GO:0009231">
    <property type="term" value="P:riboflavin biosynthetic process"/>
    <property type="evidence" value="ECO:0007669"/>
    <property type="project" value="UniProtKB-UniPathway"/>
</dbReference>
<dbReference type="UniPathway" id="UPA00275"/>
<dbReference type="GO" id="GO:0008835">
    <property type="term" value="F:diaminohydroxyphosphoribosylaminopyrimidine deaminase activity"/>
    <property type="evidence" value="ECO:0007669"/>
    <property type="project" value="InterPro"/>
</dbReference>
<dbReference type="AlphaFoldDB" id="A0A1W1EK27"/>
<dbReference type="InterPro" id="IPR016193">
    <property type="entry name" value="Cytidine_deaminase-like"/>
</dbReference>
<dbReference type="InterPro" id="IPR002125">
    <property type="entry name" value="CMP_dCMP_dom"/>
</dbReference>
<dbReference type="PROSITE" id="PS51747">
    <property type="entry name" value="CYT_DCMP_DEAMINASES_2"/>
    <property type="match status" value="1"/>
</dbReference>
<dbReference type="NCBIfam" id="TIGR00326">
    <property type="entry name" value="eubact_ribD"/>
    <property type="match status" value="1"/>
</dbReference>
<protein>
    <recommendedName>
        <fullName evidence="2">5-amino-6-(5-phosphoribosylamino)uracil reductase</fullName>
        <ecNumber evidence="2">1.1.1.193</ecNumber>
    </recommendedName>
</protein>
<organism evidence="5">
    <name type="scientific">hydrothermal vent metagenome</name>
    <dbReference type="NCBI Taxonomy" id="652676"/>
    <lineage>
        <taxon>unclassified sequences</taxon>
        <taxon>metagenomes</taxon>
        <taxon>ecological metagenomes</taxon>
    </lineage>
</organism>
<dbReference type="SUPFAM" id="SSF53927">
    <property type="entry name" value="Cytidine deaminase-like"/>
    <property type="match status" value="1"/>
</dbReference>
<accession>A0A1W1EK27</accession>
<name>A0A1W1EK27_9ZZZZ</name>
<dbReference type="EMBL" id="FRYL01000032">
    <property type="protein sequence ID" value="SHO81238.1"/>
    <property type="molecule type" value="Genomic_DNA"/>
</dbReference>
<dbReference type="GO" id="GO:0008703">
    <property type="term" value="F:5-amino-6-(5-phosphoribosylamino)uracil reductase activity"/>
    <property type="evidence" value="ECO:0007669"/>
    <property type="project" value="UniProtKB-EC"/>
</dbReference>
<reference evidence="5" key="1">
    <citation type="submission" date="2016-10" db="EMBL/GenBank/DDBJ databases">
        <authorList>
            <person name="de Groot N.N."/>
        </authorList>
    </citation>
    <scope>NUCLEOTIDE SEQUENCE</scope>
</reference>
<proteinExistence type="predicted"/>
<dbReference type="SUPFAM" id="SSF53597">
    <property type="entry name" value="Dihydrofolate reductase-like"/>
    <property type="match status" value="1"/>
</dbReference>
<dbReference type="Pfam" id="PF01872">
    <property type="entry name" value="RibD_C"/>
    <property type="match status" value="1"/>
</dbReference>
<keyword evidence="5" id="KW-0378">Hydrolase</keyword>
<evidence type="ECO:0000256" key="2">
    <source>
        <dbReference type="ARBA" id="ARBA00013173"/>
    </source>
</evidence>
<keyword evidence="5" id="KW-0560">Oxidoreductase</keyword>
<comment type="pathway">
    <text evidence="1">Cofactor biosynthesis; riboflavin biosynthesis; 5-amino-6-(D-ribitylamino)uracil from GTP: step 3/4.</text>
</comment>
<dbReference type="PANTHER" id="PTHR11079">
    <property type="entry name" value="CYTOSINE DEAMINASE FAMILY MEMBER"/>
    <property type="match status" value="1"/>
</dbReference>
<dbReference type="InterPro" id="IPR004794">
    <property type="entry name" value="Eubact_RibD"/>
</dbReference>
<evidence type="ECO:0000313" key="5">
    <source>
        <dbReference type="EMBL" id="SHO81238.1"/>
    </source>
</evidence>
<feature type="domain" description="CMP/dCMP-type deaminase" evidence="4">
    <location>
        <begin position="4"/>
        <end position="143"/>
    </location>
</feature>